<accession>A0A853FDD4</accession>
<dbReference type="Gene3D" id="3.40.190.10">
    <property type="entry name" value="Periplasmic binding protein-like II"/>
    <property type="match status" value="1"/>
</dbReference>
<evidence type="ECO:0000313" key="3">
    <source>
        <dbReference type="EMBL" id="NYT36076.1"/>
    </source>
</evidence>
<dbReference type="AlphaFoldDB" id="A0A853FDD4"/>
<comment type="similarity">
    <text evidence="1">Belongs to the UPF0065 (bug) family.</text>
</comment>
<evidence type="ECO:0000313" key="4">
    <source>
        <dbReference type="Proteomes" id="UP000580517"/>
    </source>
</evidence>
<dbReference type="InterPro" id="IPR005064">
    <property type="entry name" value="BUG"/>
</dbReference>
<dbReference type="Proteomes" id="UP000580517">
    <property type="component" value="Unassembled WGS sequence"/>
</dbReference>
<dbReference type="PANTHER" id="PTHR42928">
    <property type="entry name" value="TRICARBOXYLATE-BINDING PROTEIN"/>
    <property type="match status" value="1"/>
</dbReference>
<comment type="caution">
    <text evidence="3">The sequence shown here is derived from an EMBL/GenBank/DDBJ whole genome shotgun (WGS) entry which is preliminary data.</text>
</comment>
<feature type="signal peptide" evidence="2">
    <location>
        <begin position="1"/>
        <end position="21"/>
    </location>
</feature>
<dbReference type="Gene3D" id="3.40.190.150">
    <property type="entry name" value="Bordetella uptake gene, domain 1"/>
    <property type="match status" value="1"/>
</dbReference>
<protein>
    <submittedName>
        <fullName evidence="3">Tripartite tricarboxylate transporter substrate binding protein</fullName>
    </submittedName>
</protein>
<reference evidence="3 4" key="1">
    <citation type="submission" date="2020-07" db="EMBL/GenBank/DDBJ databases">
        <title>Taxonomic revisions and descriptions of new bacterial species based on genomic comparisons in the high-G+C-content subgroup of the family Alcaligenaceae.</title>
        <authorList>
            <person name="Szabo A."/>
            <person name="Felfoldi T."/>
        </authorList>
    </citation>
    <scope>NUCLEOTIDE SEQUENCE [LARGE SCALE GENOMIC DNA]</scope>
    <source>
        <strain evidence="3 4">DSM 25264</strain>
    </source>
</reference>
<dbReference type="RefSeq" id="WP_129967988.1">
    <property type="nucleotide sequence ID" value="NZ_JACCEW010000001.1"/>
</dbReference>
<dbReference type="SUPFAM" id="SSF53850">
    <property type="entry name" value="Periplasmic binding protein-like II"/>
    <property type="match status" value="1"/>
</dbReference>
<dbReference type="EMBL" id="JACCEW010000001">
    <property type="protein sequence ID" value="NYT36076.1"/>
    <property type="molecule type" value="Genomic_DNA"/>
</dbReference>
<keyword evidence="2" id="KW-0732">Signal</keyword>
<gene>
    <name evidence="3" type="ORF">H0A68_04260</name>
</gene>
<dbReference type="PIRSF" id="PIRSF017082">
    <property type="entry name" value="YflP"/>
    <property type="match status" value="1"/>
</dbReference>
<dbReference type="InterPro" id="IPR042100">
    <property type="entry name" value="Bug_dom1"/>
</dbReference>
<dbReference type="CDD" id="cd07012">
    <property type="entry name" value="PBP2_Bug_TTT"/>
    <property type="match status" value="1"/>
</dbReference>
<name>A0A853FDD4_9BURK</name>
<dbReference type="PANTHER" id="PTHR42928:SF5">
    <property type="entry name" value="BLR1237 PROTEIN"/>
    <property type="match status" value="1"/>
</dbReference>
<organism evidence="3 4">
    <name type="scientific">Allopusillimonas soli</name>
    <dbReference type="NCBI Taxonomy" id="659016"/>
    <lineage>
        <taxon>Bacteria</taxon>
        <taxon>Pseudomonadati</taxon>
        <taxon>Pseudomonadota</taxon>
        <taxon>Betaproteobacteria</taxon>
        <taxon>Burkholderiales</taxon>
        <taxon>Alcaligenaceae</taxon>
        <taxon>Allopusillimonas</taxon>
    </lineage>
</organism>
<evidence type="ECO:0000256" key="2">
    <source>
        <dbReference type="SAM" id="SignalP"/>
    </source>
</evidence>
<dbReference type="Pfam" id="PF03401">
    <property type="entry name" value="TctC"/>
    <property type="match status" value="1"/>
</dbReference>
<feature type="chain" id="PRO_5032622832" evidence="2">
    <location>
        <begin position="22"/>
        <end position="322"/>
    </location>
</feature>
<keyword evidence="4" id="KW-1185">Reference proteome</keyword>
<evidence type="ECO:0000256" key="1">
    <source>
        <dbReference type="ARBA" id="ARBA00006987"/>
    </source>
</evidence>
<proteinExistence type="inferred from homology"/>
<dbReference type="OrthoDB" id="8963688at2"/>
<sequence>MGKFNKWVGAGILAVAATAQAWTAYPEKPVTMIIGYPPGQATDIVGRLVAEKLSQRLGQPFVVENKPGQGASLALAQLAKEKPDGYTMVLSATAAYVTNPHLYKSVGYDTLKDFQPIGTLIDFPLVLVARADAPFSDFKSFVAYAKQHPGKLNHTSSGSGTLSHLGMELLQRETGIELTHIPYKGSARAMTDMAAGNVDVGIETVTVTKPFIESGRLKLLGVTVSERLKLYPDVPTLAELGVKDFNVAAWLGMVLPAGTPDAYVKVINAALQSILQDPEVAAKLESVGALPRPSSPEEFADLLKREYETWGEIVKQSGAKVD</sequence>